<reference evidence="7 8" key="1">
    <citation type="journal article" date="2024" name="Chem. Sci.">
        <title>Discovery of megapolipeptins by genome mining of a Burkholderiales bacteria collection.</title>
        <authorList>
            <person name="Paulo B.S."/>
            <person name="Recchia M.J.J."/>
            <person name="Lee S."/>
            <person name="Fergusson C.H."/>
            <person name="Romanowski S.B."/>
            <person name="Hernandez A."/>
            <person name="Krull N."/>
            <person name="Liu D.Y."/>
            <person name="Cavanagh H."/>
            <person name="Bos A."/>
            <person name="Gray C.A."/>
            <person name="Murphy B.T."/>
            <person name="Linington R.G."/>
            <person name="Eustaquio A.S."/>
        </authorList>
    </citation>
    <scope>NUCLEOTIDE SEQUENCE [LARGE SCALE GENOMIC DNA]</scope>
    <source>
        <strain evidence="7 8">RL17-350-BIC-E</strain>
    </source>
</reference>
<name>A0ABW9EQB7_9BURK</name>
<evidence type="ECO:0000256" key="1">
    <source>
        <dbReference type="ARBA" id="ARBA00005384"/>
    </source>
</evidence>
<dbReference type="Pfam" id="PF00392">
    <property type="entry name" value="GntR"/>
    <property type="match status" value="1"/>
</dbReference>
<dbReference type="CDD" id="cd07377">
    <property type="entry name" value="WHTH_GntR"/>
    <property type="match status" value="1"/>
</dbReference>
<dbReference type="EMBL" id="JAQQCL010000042">
    <property type="protein sequence ID" value="MFM0721311.1"/>
    <property type="molecule type" value="Genomic_DNA"/>
</dbReference>
<protein>
    <submittedName>
        <fullName evidence="7">PLP-dependent aminotransferase family protein</fullName>
    </submittedName>
</protein>
<dbReference type="InterPro" id="IPR036388">
    <property type="entry name" value="WH-like_DNA-bd_sf"/>
</dbReference>
<evidence type="ECO:0000256" key="5">
    <source>
        <dbReference type="ARBA" id="ARBA00023163"/>
    </source>
</evidence>
<evidence type="ECO:0000313" key="8">
    <source>
        <dbReference type="Proteomes" id="UP001629392"/>
    </source>
</evidence>
<proteinExistence type="inferred from homology"/>
<dbReference type="PRINTS" id="PR00035">
    <property type="entry name" value="HTHGNTR"/>
</dbReference>
<dbReference type="PANTHER" id="PTHR46577">
    <property type="entry name" value="HTH-TYPE TRANSCRIPTIONAL REGULATORY PROTEIN GABR"/>
    <property type="match status" value="1"/>
</dbReference>
<dbReference type="SMART" id="SM00345">
    <property type="entry name" value="HTH_GNTR"/>
    <property type="match status" value="1"/>
</dbReference>
<comment type="similarity">
    <text evidence="1">In the C-terminal section; belongs to the class-I pyridoxal-phosphate-dependent aminotransferase family.</text>
</comment>
<keyword evidence="7" id="KW-0032">Aminotransferase</keyword>
<dbReference type="RefSeq" id="WP_408157374.1">
    <property type="nucleotide sequence ID" value="NZ_JAQQCL010000042.1"/>
</dbReference>
<gene>
    <name evidence="7" type="ORF">PQQ73_33950</name>
</gene>
<dbReference type="CDD" id="cd00609">
    <property type="entry name" value="AAT_like"/>
    <property type="match status" value="1"/>
</dbReference>
<accession>A0ABW9EQB7</accession>
<evidence type="ECO:0000256" key="3">
    <source>
        <dbReference type="ARBA" id="ARBA00023015"/>
    </source>
</evidence>
<dbReference type="PROSITE" id="PS50949">
    <property type="entry name" value="HTH_GNTR"/>
    <property type="match status" value="1"/>
</dbReference>
<evidence type="ECO:0000256" key="4">
    <source>
        <dbReference type="ARBA" id="ARBA00023125"/>
    </source>
</evidence>
<organism evidence="7 8">
    <name type="scientific">Paraburkholderia strydomiana</name>
    <dbReference type="NCBI Taxonomy" id="1245417"/>
    <lineage>
        <taxon>Bacteria</taxon>
        <taxon>Pseudomonadati</taxon>
        <taxon>Pseudomonadota</taxon>
        <taxon>Betaproteobacteria</taxon>
        <taxon>Burkholderiales</taxon>
        <taxon>Burkholderiaceae</taxon>
        <taxon>Paraburkholderia</taxon>
    </lineage>
</organism>
<evidence type="ECO:0000259" key="6">
    <source>
        <dbReference type="PROSITE" id="PS50949"/>
    </source>
</evidence>
<dbReference type="InterPro" id="IPR004839">
    <property type="entry name" value="Aminotransferase_I/II_large"/>
</dbReference>
<dbReference type="InterPro" id="IPR036390">
    <property type="entry name" value="WH_DNA-bd_sf"/>
</dbReference>
<keyword evidence="2" id="KW-0663">Pyridoxal phosphate</keyword>
<keyword evidence="7" id="KW-0808">Transferase</keyword>
<dbReference type="InterPro" id="IPR015421">
    <property type="entry name" value="PyrdxlP-dep_Trfase_major"/>
</dbReference>
<sequence length="468" mass="52127">MFDIRLNPAADDALPIYRQLADQIEFLIRAGELPFGMRLPSTRDLARQLGISRGTVVQAYEELRSRNLCVSHVGRGTQVVKADDSAVDFTNGTSSSGERLLAPEEPLIDDPRLRSLLPSMADTAHLPVTELRQSFSRVLRYPALLNSFGESAGDLTLRKLICERLLPSRGIHARPEEVIVVPGSQYGAVLIALALQRSRKTVHFGVPGYLGIPRNFARFNYALHAHEVDTQGIVLGNTLLGADDILYLMPEHHFPQCIALDEARRGTILKQSVAQGVLIVEDDYDSEFYYDRQPQPALKASSNARNVVYLGTFSKILFNTVRLGYIVADAALVQEMAALHWSLSRGTNGLIQRWVADLLASGALERHVKRMRNVYRRKRDDFANLLGANFPDWTYRVPSGGLQFYIEIESGVELQRVLAACQRANLAIGTPWAYTLSESTLRPFIVIGFGAMPFARIKSALLDLRRSL</sequence>
<comment type="caution">
    <text evidence="7">The sequence shown here is derived from an EMBL/GenBank/DDBJ whole genome shotgun (WGS) entry which is preliminary data.</text>
</comment>
<keyword evidence="8" id="KW-1185">Reference proteome</keyword>
<dbReference type="GO" id="GO:0008483">
    <property type="term" value="F:transaminase activity"/>
    <property type="evidence" value="ECO:0007669"/>
    <property type="project" value="UniProtKB-KW"/>
</dbReference>
<dbReference type="Proteomes" id="UP001629392">
    <property type="component" value="Unassembled WGS sequence"/>
</dbReference>
<dbReference type="Gene3D" id="3.40.640.10">
    <property type="entry name" value="Type I PLP-dependent aspartate aminotransferase-like (Major domain)"/>
    <property type="match status" value="1"/>
</dbReference>
<dbReference type="SUPFAM" id="SSF53383">
    <property type="entry name" value="PLP-dependent transferases"/>
    <property type="match status" value="1"/>
</dbReference>
<keyword evidence="5" id="KW-0804">Transcription</keyword>
<feature type="domain" description="HTH gntR-type" evidence="6">
    <location>
        <begin position="14"/>
        <end position="82"/>
    </location>
</feature>
<dbReference type="Gene3D" id="1.10.10.10">
    <property type="entry name" value="Winged helix-like DNA-binding domain superfamily/Winged helix DNA-binding domain"/>
    <property type="match status" value="1"/>
</dbReference>
<keyword evidence="4" id="KW-0238">DNA-binding</keyword>
<dbReference type="InterPro" id="IPR000524">
    <property type="entry name" value="Tscrpt_reg_HTH_GntR"/>
</dbReference>
<keyword evidence="3" id="KW-0805">Transcription regulation</keyword>
<dbReference type="SUPFAM" id="SSF46785">
    <property type="entry name" value="Winged helix' DNA-binding domain"/>
    <property type="match status" value="1"/>
</dbReference>
<evidence type="ECO:0000256" key="2">
    <source>
        <dbReference type="ARBA" id="ARBA00022898"/>
    </source>
</evidence>
<dbReference type="InterPro" id="IPR051446">
    <property type="entry name" value="HTH_trans_reg/aminotransferase"/>
</dbReference>
<dbReference type="Pfam" id="PF00155">
    <property type="entry name" value="Aminotran_1_2"/>
    <property type="match status" value="1"/>
</dbReference>
<evidence type="ECO:0000313" key="7">
    <source>
        <dbReference type="EMBL" id="MFM0721311.1"/>
    </source>
</evidence>
<dbReference type="PANTHER" id="PTHR46577:SF1">
    <property type="entry name" value="HTH-TYPE TRANSCRIPTIONAL REGULATORY PROTEIN GABR"/>
    <property type="match status" value="1"/>
</dbReference>
<dbReference type="InterPro" id="IPR015424">
    <property type="entry name" value="PyrdxlP-dep_Trfase"/>
</dbReference>